<proteinExistence type="predicted"/>
<evidence type="ECO:0000313" key="3">
    <source>
        <dbReference type="Proteomes" id="UP000642809"/>
    </source>
</evidence>
<sequence>MSPQIKRTFKISAWTLGIVFFITTLLITRVDRSDYRESDYYKQTMTIIDTMDIPQSKGSIWLASWAKSNVTPDKPLGLLGYKPRGPYEFVQDSSFVKALVVSNGISTVLFLNYEFMIIHPTLEAAILNSIAEAQLPIQHTFFTATHTHSGLGGHIPGLLGKVAFGGYDKSFVKNLQQRTIESIETAVASLDTADLFFQKSLTTDLVANRLIEGDSIDPYVRQLIIRRKDGKNATFLSYSAHPTIMDRKFMGLSGDYPSALSKFLEEKHYDFTLFAAGTVGSHKPLADGKDTSAVEQYALTLSQQIMGNMKSFSTNKEPSILAGRIPIHLRKAHYRISEKVRLRPWVFNSLFGSTNPHMDVVKLGNTLFLSSSGELSGVFMKAWEDYAKAKKLNLIVTCFNGGYIGYITPDEYYDLPKYEVRDMNWFGPQNGAYFNEITYKLIDKASK</sequence>
<evidence type="ECO:0000259" key="1">
    <source>
        <dbReference type="Pfam" id="PF04734"/>
    </source>
</evidence>
<dbReference type="EMBL" id="BMYF01000004">
    <property type="protein sequence ID" value="GHB30493.1"/>
    <property type="molecule type" value="Genomic_DNA"/>
</dbReference>
<dbReference type="RefSeq" id="WP_189579290.1">
    <property type="nucleotide sequence ID" value="NZ_BMYF01000004.1"/>
</dbReference>
<dbReference type="AlphaFoldDB" id="A0A8J3CUF1"/>
<feature type="domain" description="Neutral/alkaline non-lysosomal ceramidase N-terminal" evidence="1">
    <location>
        <begin position="94"/>
        <end position="267"/>
    </location>
</feature>
<dbReference type="Proteomes" id="UP000642809">
    <property type="component" value="Unassembled WGS sequence"/>
</dbReference>
<keyword evidence="3" id="KW-1185">Reference proteome</keyword>
<evidence type="ECO:0000313" key="2">
    <source>
        <dbReference type="EMBL" id="GHB30493.1"/>
    </source>
</evidence>
<organism evidence="2 3">
    <name type="scientific">Mongoliitalea lutea</name>
    <dbReference type="NCBI Taxonomy" id="849756"/>
    <lineage>
        <taxon>Bacteria</taxon>
        <taxon>Pseudomonadati</taxon>
        <taxon>Bacteroidota</taxon>
        <taxon>Cytophagia</taxon>
        <taxon>Cytophagales</taxon>
        <taxon>Cyclobacteriaceae</taxon>
        <taxon>Mongoliitalea</taxon>
    </lineage>
</organism>
<name>A0A8J3CUF1_9BACT</name>
<comment type="caution">
    <text evidence="2">The sequence shown here is derived from an EMBL/GenBank/DDBJ whole genome shotgun (WGS) entry which is preliminary data.</text>
</comment>
<gene>
    <name evidence="2" type="ORF">GCM10008106_09230</name>
</gene>
<reference evidence="2" key="2">
    <citation type="submission" date="2020-09" db="EMBL/GenBank/DDBJ databases">
        <authorList>
            <person name="Sun Q."/>
            <person name="Kim S."/>
        </authorList>
    </citation>
    <scope>NUCLEOTIDE SEQUENCE</scope>
    <source>
        <strain evidence="2">KCTC 23224</strain>
    </source>
</reference>
<dbReference type="InterPro" id="IPR031329">
    <property type="entry name" value="NEUT/ALK_ceramidase_N"/>
</dbReference>
<dbReference type="Pfam" id="PF04734">
    <property type="entry name" value="Ceramidase_alk"/>
    <property type="match status" value="1"/>
</dbReference>
<accession>A0A8J3CUF1</accession>
<protein>
    <recommendedName>
        <fullName evidence="1">Neutral/alkaline non-lysosomal ceramidase N-terminal domain-containing protein</fullName>
    </recommendedName>
</protein>
<reference evidence="2" key="1">
    <citation type="journal article" date="2014" name="Int. J. Syst. Evol. Microbiol.">
        <title>Complete genome sequence of Corynebacterium casei LMG S-19264T (=DSM 44701T), isolated from a smear-ripened cheese.</title>
        <authorList>
            <consortium name="US DOE Joint Genome Institute (JGI-PGF)"/>
            <person name="Walter F."/>
            <person name="Albersmeier A."/>
            <person name="Kalinowski J."/>
            <person name="Ruckert C."/>
        </authorList>
    </citation>
    <scope>NUCLEOTIDE SEQUENCE</scope>
    <source>
        <strain evidence="2">KCTC 23224</strain>
    </source>
</reference>